<dbReference type="SUPFAM" id="SSF69635">
    <property type="entry name" value="Type III secretory system chaperone-like"/>
    <property type="match status" value="1"/>
</dbReference>
<keyword evidence="2" id="KW-1185">Reference proteome</keyword>
<gene>
    <name evidence="1" type="ORF">CHRY9390_00405</name>
</gene>
<sequence length="143" mass="16772">MNNIKQILEQGISKFGVAISDCWDAEHEWYALKRGSAVIFARERMIPIDDSNDFRHMVEFKSPLFELPSTLPEAFYKEVLELNNFMCDGCAFNFSNNFLQIKFSINAAFVTPDFVFETMGNLLYWSDKYDDELMEKYKEFLAK</sequence>
<dbReference type="RefSeq" id="WP_162086941.1">
    <property type="nucleotide sequence ID" value="NZ_CAJIMS010000001.1"/>
</dbReference>
<reference evidence="1" key="1">
    <citation type="submission" date="2020-12" db="EMBL/GenBank/DDBJ databases">
        <authorList>
            <person name="Rodrigo-Torres L."/>
            <person name="Arahal R. D."/>
            <person name="Lucena T."/>
        </authorList>
    </citation>
    <scope>NUCLEOTIDE SEQUENCE</scope>
    <source>
        <strain evidence="1">CECT 9390</strain>
    </source>
</reference>
<evidence type="ECO:0000313" key="1">
    <source>
        <dbReference type="EMBL" id="CAD7798904.1"/>
    </source>
</evidence>
<protein>
    <submittedName>
        <fullName evidence="1">Uncharacterized protein</fullName>
    </submittedName>
</protein>
<dbReference type="AlphaFoldDB" id="A0A9N8MEN7"/>
<dbReference type="Proteomes" id="UP000662618">
    <property type="component" value="Unassembled WGS sequence"/>
</dbReference>
<name>A0A9N8MEN7_9FLAO</name>
<organism evidence="1 2">
    <name type="scientific">Chryseobacterium aquaeductus</name>
    <dbReference type="NCBI Taxonomy" id="2675056"/>
    <lineage>
        <taxon>Bacteria</taxon>
        <taxon>Pseudomonadati</taxon>
        <taxon>Bacteroidota</taxon>
        <taxon>Flavobacteriia</taxon>
        <taxon>Flavobacteriales</taxon>
        <taxon>Weeksellaceae</taxon>
        <taxon>Chryseobacterium group</taxon>
        <taxon>Chryseobacterium</taxon>
    </lineage>
</organism>
<accession>A0A9N8MEN7</accession>
<dbReference type="EMBL" id="CAJIMS010000001">
    <property type="protein sequence ID" value="CAD7798904.1"/>
    <property type="molecule type" value="Genomic_DNA"/>
</dbReference>
<dbReference type="Gene3D" id="3.30.1460.10">
    <property type="match status" value="1"/>
</dbReference>
<proteinExistence type="predicted"/>
<comment type="caution">
    <text evidence="1">The sequence shown here is derived from an EMBL/GenBank/DDBJ whole genome shotgun (WGS) entry which is preliminary data.</text>
</comment>
<evidence type="ECO:0000313" key="2">
    <source>
        <dbReference type="Proteomes" id="UP000662618"/>
    </source>
</evidence>